<dbReference type="AlphaFoldDB" id="A0A0H2LZP1"/>
<dbReference type="EMBL" id="JZWI01000015">
    <property type="protein sequence ID" value="KLN55674.1"/>
    <property type="molecule type" value="Genomic_DNA"/>
</dbReference>
<dbReference type="Proteomes" id="UP000035170">
    <property type="component" value="Unassembled WGS sequence"/>
</dbReference>
<organism evidence="1 2">
    <name type="scientific">Variovorax paradoxus</name>
    <dbReference type="NCBI Taxonomy" id="34073"/>
    <lineage>
        <taxon>Bacteria</taxon>
        <taxon>Pseudomonadati</taxon>
        <taxon>Pseudomonadota</taxon>
        <taxon>Betaproteobacteria</taxon>
        <taxon>Burkholderiales</taxon>
        <taxon>Comamonadaceae</taxon>
        <taxon>Variovorax</taxon>
    </lineage>
</organism>
<dbReference type="RefSeq" id="WP_021008035.1">
    <property type="nucleotide sequence ID" value="NZ_JAUSXL010000002.1"/>
</dbReference>
<comment type="caution">
    <text evidence="1">The sequence shown here is derived from an EMBL/GenBank/DDBJ whole genome shotgun (WGS) entry which is preliminary data.</text>
</comment>
<protein>
    <submittedName>
        <fullName evidence="1">Uncharacterized protein</fullName>
    </submittedName>
</protein>
<accession>A0A0H2LZP1</accession>
<name>A0A0H2LZP1_VARPD</name>
<proteinExistence type="predicted"/>
<dbReference type="PATRIC" id="fig|34073.19.peg.3123"/>
<gene>
    <name evidence="1" type="ORF">VPARA_30400</name>
</gene>
<evidence type="ECO:0000313" key="1">
    <source>
        <dbReference type="EMBL" id="KLN55674.1"/>
    </source>
</evidence>
<sequence length="131" mass="14864">MDLDAVPQEGNATLDGHAKLMYARDAQGRVVTTRSRGWEAEEIVTSHAVDVLVEQARDAKERVARGLASPLEYWMYERRMDVALLSQTSGFWQWRVRRHLKPKHFAALPQKHLARYSEALGLPVSTLQGLP</sequence>
<evidence type="ECO:0000313" key="2">
    <source>
        <dbReference type="Proteomes" id="UP000035170"/>
    </source>
</evidence>
<reference evidence="1 2" key="1">
    <citation type="submission" date="2015-03" db="EMBL/GenBank/DDBJ databases">
        <title>Genome sequence of Variovorax paradoxus TBEA6.</title>
        <authorList>
            <person name="Poehlein A."/>
            <person name="Schuldes J."/>
            <person name="Wuebbeler J.H."/>
            <person name="Hiessl S."/>
            <person name="Steinbuechel A."/>
            <person name="Daniel R."/>
        </authorList>
    </citation>
    <scope>NUCLEOTIDE SEQUENCE [LARGE SCALE GENOMIC DNA]</scope>
    <source>
        <strain evidence="1 2">TBEA6</strain>
    </source>
</reference>
<keyword evidence="2" id="KW-1185">Reference proteome</keyword>